<dbReference type="EMBL" id="CP019474">
    <property type="protein sequence ID" value="UQC78252.1"/>
    <property type="molecule type" value="Genomic_DNA"/>
</dbReference>
<feature type="compositionally biased region" description="Basic and acidic residues" evidence="2">
    <location>
        <begin position="754"/>
        <end position="769"/>
    </location>
</feature>
<feature type="compositionally biased region" description="Polar residues" evidence="2">
    <location>
        <begin position="847"/>
        <end position="856"/>
    </location>
</feature>
<reference evidence="5" key="1">
    <citation type="journal article" date="2021" name="Mol. Plant Microbe Interact.">
        <title>Complete Genome Sequence of the Plant-Pathogenic Fungus Colletotrichum lupini.</title>
        <authorList>
            <person name="Baroncelli R."/>
            <person name="Pensec F."/>
            <person name="Da Lio D."/>
            <person name="Boufleur T."/>
            <person name="Vicente I."/>
            <person name="Sarrocco S."/>
            <person name="Picot A."/>
            <person name="Baraldi E."/>
            <person name="Sukno S."/>
            <person name="Thon M."/>
            <person name="Le Floch G."/>
        </authorList>
    </citation>
    <scope>NUCLEOTIDE SEQUENCE</scope>
    <source>
        <strain evidence="5">IMI 504893</strain>
    </source>
</reference>
<dbReference type="InterPro" id="IPR056015">
    <property type="entry name" value="DUF7593"/>
</dbReference>
<dbReference type="Pfam" id="PF12796">
    <property type="entry name" value="Ank_2"/>
    <property type="match status" value="1"/>
</dbReference>
<dbReference type="InterPro" id="IPR053210">
    <property type="entry name" value="ANKRD12"/>
</dbReference>
<evidence type="ECO:0000313" key="6">
    <source>
        <dbReference type="Proteomes" id="UP000830671"/>
    </source>
</evidence>
<dbReference type="PROSITE" id="PS50297">
    <property type="entry name" value="ANK_REP_REGION"/>
    <property type="match status" value="2"/>
</dbReference>
<feature type="compositionally biased region" description="Basic residues" evidence="2">
    <location>
        <begin position="275"/>
        <end position="285"/>
    </location>
</feature>
<feature type="compositionally biased region" description="Low complexity" evidence="2">
    <location>
        <begin position="518"/>
        <end position="532"/>
    </location>
</feature>
<feature type="domain" description="DUF7593" evidence="3">
    <location>
        <begin position="1246"/>
        <end position="1406"/>
    </location>
</feature>
<feature type="compositionally biased region" description="Basic and acidic residues" evidence="2">
    <location>
        <begin position="920"/>
        <end position="941"/>
    </location>
</feature>
<feature type="compositionally biased region" description="Basic and acidic residues" evidence="2">
    <location>
        <begin position="236"/>
        <end position="267"/>
    </location>
</feature>
<protein>
    <recommendedName>
        <fullName evidence="7">Ankyrin repeat protein</fullName>
    </recommendedName>
</protein>
<dbReference type="PANTHER" id="PTHR24149">
    <property type="entry name" value="ANKYRIN REPEAT DOMAIN-CONTAINING PROTEIN 12"/>
    <property type="match status" value="1"/>
</dbReference>
<gene>
    <name evidence="5" type="ORF">CLUP02_03729</name>
</gene>
<feature type="compositionally biased region" description="Low complexity" evidence="2">
    <location>
        <begin position="794"/>
        <end position="804"/>
    </location>
</feature>
<feature type="repeat" description="ANK" evidence="1">
    <location>
        <begin position="394"/>
        <end position="426"/>
    </location>
</feature>
<keyword evidence="1" id="KW-0040">ANK repeat</keyword>
<keyword evidence="6" id="KW-1185">Reference proteome</keyword>
<feature type="domain" description="KRIT1 ARM-repeats" evidence="4">
    <location>
        <begin position="533"/>
        <end position="681"/>
    </location>
</feature>
<dbReference type="SUPFAM" id="SSF48403">
    <property type="entry name" value="Ankyrin repeat"/>
    <property type="match status" value="1"/>
</dbReference>
<feature type="compositionally biased region" description="Polar residues" evidence="2">
    <location>
        <begin position="286"/>
        <end position="298"/>
    </location>
</feature>
<evidence type="ECO:0000259" key="4">
    <source>
        <dbReference type="Pfam" id="PF24521"/>
    </source>
</evidence>
<name>A0A9Q8SIY6_9PEZI</name>
<dbReference type="GO" id="GO:0005654">
    <property type="term" value="C:nucleoplasm"/>
    <property type="evidence" value="ECO:0007669"/>
    <property type="project" value="TreeGrafter"/>
</dbReference>
<feature type="compositionally biased region" description="Basic and acidic residues" evidence="2">
    <location>
        <begin position="951"/>
        <end position="993"/>
    </location>
</feature>
<sequence length="1831" mass="208337">MDAQNAAGSDKSKPVAAAEKRPGNHQPDESHESNSKPTKNVDDSIKSPPHLSKDVKPSVIVSRAPPVADDAPVDRDSDAETIVLPGKDGHSPSKARKVKHEDRSDGEPPVLPVPLVPRKNRDASASRDGDKEKTANPARLSETASSLGLKKKRLHDQSARSKDGSSGLSSAPASPPHHRRRSGGHSDSDTGADRRKSPKLSLKDRAKSIDRIPHKRKASRADSDDEAENRKVRRQRISDHNTIEARARLPKEPKSSSSSRRERDGHSGSRTRSVSPHHPRAHRRSVSTQLPANSSNGLSYKKKRLPPPLQSTDYHSDESSASGSPHPRSSKLRNLSTPATAESNMSPAKIAPHKKHLDAHGQTFLARACARGEYDLAKQRLGERPEDLNVADYAGNTPLQIAAINGYEDIVKLLIDAGCNLDCVNYDKDTPLLDAVDNGHLGVVKLLLNAGVNPRKANLSGEEPLDRVSDDLENADDFRAALNEAKSRQGERRRTSEDHHPTDQFDSRSSHGPDSPRRSPAPSASNASGRRAGTVRANKTSNHLLYMSLDDKTLRQAAGKGDEETVTRILQVKDGCDDSEAMVAAARGGHEVVIQLLLALGGANPDPAPVSSMPPEFATPMLAAIGQENIKVVRLLLDQGNFDPTRRFKGETYHEIARRRQGTNWKDEEHMLKESYDAYRKSHRDISKTKSPGRREREKEREKDRDREQDRETKRQGRNELKDEARAHKRNLSSPSRDPEKRKKLSSGRTITSPKEKRRADSFHEDQISPKRGPGRPRKEDRVPTIAVSDREASPALSQKQAAKAAKRAESDVAAMSSEGEAAKPRRKLVSKGELRGEREKNRRASMVSTTSSLKDPSSPRDPTKLDDHPEKPKGEPLSEKYHDRTKALKRDESRDRLSVSGDNSSKRHRSSVTPPHSSTGDKDEGEAPVKRRRLDVEGKERRPKSTASPDDPHRAPRDGPPRTKSSLRDHDDSDRRPTKAKIDVDGHRRESGKSSNSDKSSIHVKSEDFDIEMPDASDVKDTVEAEPRIKKERDDEKRRLEEKERRREEKRQEERKRREAEAEETRKKEEARQREREAEEKKREAEQKKREVEQKQREREAEEKRLKEEEAARHREEQERKRKAELEKKHQEEEERQRREAEEKKQREREEEERRLREEEEKKRREEEETKRKEEEARKQREEKERLRKERIEREAAEEAKRVREEEERQERERKERLEREEMERKRAAKEAEQRRILEEQERVRVAKLPPLLRWLDACPNPKTSEYAAKFKHMQGVRFDTIQPQANGTANGREQWVLNTHVALLLGEKDLSLSKYAAWEHVSVSDLAKKVIWRLESDWYALLKENFYELGTGLSDYYGEGEDPFKMSFRSKEKLRGEAREKFLKMDMFFVKVSDLMSIAQDVPHLRDLKMSVEYRELPDNEGQLYGWQVPQKWKQDPDADRFLGFAPRNKYYINGVMVEEQMPGLSATSSTPFPEKRVPRKGLQQVFPGDPDYARVCKEQGLDFLLNGTKTPTMPNGGHWSPRSQSNATEAMVETVNDTQPAASATAPVLPEPRLVPNGVNGQPPDLYAPSADGTWPCDPYDRGSCLTSKWGWRMLKTCYSRQFVDSNTMFMKRKNLDECRESRAWEPGKHYYPGHCFVPFSISSRIVAHHQSPNQPMKAVHSHYAPLKFHVQYLSLFAQGANVPAILHPKIHHQVHNQNHQLPEPSTQTWAARQKLDDDERYFFDTPTNSASHGTLSIRFLFCPRLGLDKIKDIEAEVRVQPLLPLHLQTEGKPRPAPFPVVDDVEKTRRLHPPPRNPNLRSDDIRKKSPSTLYTDISDKNTTRKSAS</sequence>
<dbReference type="KEGG" id="clup:CLUP02_03729"/>
<feature type="region of interest" description="Disordered" evidence="2">
    <location>
        <begin position="676"/>
        <end position="1235"/>
    </location>
</feature>
<organism evidence="5 6">
    <name type="scientific">Colletotrichum lupini</name>
    <dbReference type="NCBI Taxonomy" id="145971"/>
    <lineage>
        <taxon>Eukaryota</taxon>
        <taxon>Fungi</taxon>
        <taxon>Dikarya</taxon>
        <taxon>Ascomycota</taxon>
        <taxon>Pezizomycotina</taxon>
        <taxon>Sordariomycetes</taxon>
        <taxon>Hypocreomycetidae</taxon>
        <taxon>Glomerellales</taxon>
        <taxon>Glomerellaceae</taxon>
        <taxon>Colletotrichum</taxon>
        <taxon>Colletotrichum acutatum species complex</taxon>
    </lineage>
</organism>
<feature type="compositionally biased region" description="Low complexity" evidence="2">
    <location>
        <begin position="61"/>
        <end position="70"/>
    </location>
</feature>
<feature type="repeat" description="ANK" evidence="1">
    <location>
        <begin position="427"/>
        <end position="459"/>
    </location>
</feature>
<feature type="compositionally biased region" description="Basic and acidic residues" evidence="2">
    <location>
        <begin position="831"/>
        <end position="843"/>
    </location>
</feature>
<dbReference type="SMART" id="SM00248">
    <property type="entry name" value="ANK"/>
    <property type="match status" value="5"/>
</dbReference>
<feature type="compositionally biased region" description="Basic and acidic residues" evidence="2">
    <location>
        <begin position="485"/>
        <end position="517"/>
    </location>
</feature>
<feature type="compositionally biased region" description="Basic and acidic residues" evidence="2">
    <location>
        <begin position="119"/>
        <end position="134"/>
    </location>
</feature>
<dbReference type="Pfam" id="PF24521">
    <property type="entry name" value="Ank_KRIT1"/>
    <property type="match status" value="1"/>
</dbReference>
<dbReference type="InterPro" id="IPR056485">
    <property type="entry name" value="ARM_KRIT1"/>
</dbReference>
<feature type="compositionally biased region" description="Basic and acidic residues" evidence="2">
    <location>
        <begin position="184"/>
        <end position="212"/>
    </location>
</feature>
<proteinExistence type="predicted"/>
<feature type="compositionally biased region" description="Basic and acidic residues" evidence="2">
    <location>
        <begin position="1018"/>
        <end position="1235"/>
    </location>
</feature>
<dbReference type="InterPro" id="IPR036770">
    <property type="entry name" value="Ankyrin_rpt-contain_sf"/>
</dbReference>
<dbReference type="PANTHER" id="PTHR24149:SF14">
    <property type="entry name" value="ANKYRIN REPEAT DOMAIN 12"/>
    <property type="match status" value="1"/>
</dbReference>
<feature type="compositionally biased region" description="Basic and acidic residues" evidence="2">
    <location>
        <begin position="10"/>
        <end position="56"/>
    </location>
</feature>
<dbReference type="InterPro" id="IPR002110">
    <property type="entry name" value="Ankyrin_rpt"/>
</dbReference>
<feature type="compositionally biased region" description="Basic and acidic residues" evidence="2">
    <location>
        <begin position="676"/>
        <end position="726"/>
    </location>
</feature>
<dbReference type="Pfam" id="PF24513">
    <property type="entry name" value="DUF7593"/>
    <property type="match status" value="1"/>
</dbReference>
<evidence type="ECO:0000256" key="1">
    <source>
        <dbReference type="PROSITE-ProRule" id="PRU00023"/>
    </source>
</evidence>
<feature type="compositionally biased region" description="Basic and acidic residues" evidence="2">
    <location>
        <begin position="858"/>
        <end position="898"/>
    </location>
</feature>
<feature type="compositionally biased region" description="Basic and acidic residues" evidence="2">
    <location>
        <begin position="777"/>
        <end position="793"/>
    </location>
</feature>
<dbReference type="Proteomes" id="UP000830671">
    <property type="component" value="Chromosome 2"/>
</dbReference>
<feature type="compositionally biased region" description="Polar residues" evidence="2">
    <location>
        <begin position="332"/>
        <end position="346"/>
    </location>
</feature>
<accession>A0A9Q8SIY6</accession>
<feature type="region of interest" description="Disordered" evidence="2">
    <location>
        <begin position="484"/>
        <end position="540"/>
    </location>
</feature>
<feature type="region of interest" description="Disordered" evidence="2">
    <location>
        <begin position="1772"/>
        <end position="1831"/>
    </location>
</feature>
<dbReference type="PROSITE" id="PS50088">
    <property type="entry name" value="ANK_REPEAT"/>
    <property type="match status" value="2"/>
</dbReference>
<evidence type="ECO:0000256" key="2">
    <source>
        <dbReference type="SAM" id="MobiDB-lite"/>
    </source>
</evidence>
<evidence type="ECO:0000259" key="3">
    <source>
        <dbReference type="Pfam" id="PF24513"/>
    </source>
</evidence>
<evidence type="ECO:0000313" key="5">
    <source>
        <dbReference type="EMBL" id="UQC78252.1"/>
    </source>
</evidence>
<evidence type="ECO:0008006" key="7">
    <source>
        <dbReference type="Google" id="ProtNLM"/>
    </source>
</evidence>
<feature type="region of interest" description="Disordered" evidence="2">
    <location>
        <begin position="1"/>
        <end position="346"/>
    </location>
</feature>
<dbReference type="Gene3D" id="1.25.40.20">
    <property type="entry name" value="Ankyrin repeat-containing domain"/>
    <property type="match status" value="2"/>
</dbReference>
<dbReference type="GeneID" id="73337756"/>
<dbReference type="RefSeq" id="XP_049139889.1">
    <property type="nucleotide sequence ID" value="XM_049282746.1"/>
</dbReference>